<comment type="caution">
    <text evidence="1">The sequence shown here is derived from an EMBL/GenBank/DDBJ whole genome shotgun (WGS) entry which is preliminary data.</text>
</comment>
<reference evidence="1 2" key="1">
    <citation type="journal article" date="2013" name="Curr. Biol.">
        <title>The Genome of the Foraminiferan Reticulomyxa filosa.</title>
        <authorList>
            <person name="Glockner G."/>
            <person name="Hulsmann N."/>
            <person name="Schleicher M."/>
            <person name="Noegel A.A."/>
            <person name="Eichinger L."/>
            <person name="Gallinger C."/>
            <person name="Pawlowski J."/>
            <person name="Sierra R."/>
            <person name="Euteneuer U."/>
            <person name="Pillet L."/>
            <person name="Moustafa A."/>
            <person name="Platzer M."/>
            <person name="Groth M."/>
            <person name="Szafranski K."/>
            <person name="Schliwa M."/>
        </authorList>
    </citation>
    <scope>NUCLEOTIDE SEQUENCE [LARGE SCALE GENOMIC DNA]</scope>
</reference>
<dbReference type="Proteomes" id="UP000023152">
    <property type="component" value="Unassembled WGS sequence"/>
</dbReference>
<dbReference type="EMBL" id="ASPP01003905">
    <property type="protein sequence ID" value="ETO32819.1"/>
    <property type="molecule type" value="Genomic_DNA"/>
</dbReference>
<name>X6P400_RETFI</name>
<keyword evidence="2" id="KW-1185">Reference proteome</keyword>
<gene>
    <name evidence="1" type="ORF">RFI_04299</name>
</gene>
<protein>
    <submittedName>
        <fullName evidence="1">Uncharacterized protein</fullName>
    </submittedName>
</protein>
<evidence type="ECO:0000313" key="2">
    <source>
        <dbReference type="Proteomes" id="UP000023152"/>
    </source>
</evidence>
<sequence length="77" mass="9239">MRAIIGGGNNNLLFITYYYDNISGFDLNTFQFVKYEEKDKRKKKKIYGMLLFCKDTRLLIEYDENNNYSRMQSKVDT</sequence>
<dbReference type="AlphaFoldDB" id="X6P400"/>
<proteinExistence type="predicted"/>
<accession>X6P400</accession>
<organism evidence="1 2">
    <name type="scientific">Reticulomyxa filosa</name>
    <dbReference type="NCBI Taxonomy" id="46433"/>
    <lineage>
        <taxon>Eukaryota</taxon>
        <taxon>Sar</taxon>
        <taxon>Rhizaria</taxon>
        <taxon>Retaria</taxon>
        <taxon>Foraminifera</taxon>
        <taxon>Monothalamids</taxon>
        <taxon>Reticulomyxidae</taxon>
        <taxon>Reticulomyxa</taxon>
    </lineage>
</organism>
<evidence type="ECO:0000313" key="1">
    <source>
        <dbReference type="EMBL" id="ETO32819.1"/>
    </source>
</evidence>